<keyword evidence="2" id="KW-1185">Reference proteome</keyword>
<name>A0A1G4HYA1_TRYEQ</name>
<reference evidence="1" key="1">
    <citation type="submission" date="2016-09" db="EMBL/GenBank/DDBJ databases">
        <authorList>
            <person name="Hebert L."/>
            <person name="Moumen B."/>
        </authorList>
    </citation>
    <scope>NUCLEOTIDE SEQUENCE [LARGE SCALE GENOMIC DNA]</scope>
    <source>
        <strain evidence="1">OVI</strain>
    </source>
</reference>
<dbReference type="RefSeq" id="XP_067076014.1">
    <property type="nucleotide sequence ID" value="XM_067219913.1"/>
</dbReference>
<dbReference type="InterPro" id="IPR038156">
    <property type="entry name" value="PCS_N_sf"/>
</dbReference>
<evidence type="ECO:0000313" key="2">
    <source>
        <dbReference type="Proteomes" id="UP000195570"/>
    </source>
</evidence>
<sequence length="1013" mass="110244">MGAKPESLDERLQSIQAKLDLMHSDIKKLAPCVTADGREGRLASETAVSPSASAMAIGRGARFNVQRPTLDPGATATAANSSFLPPLAGSTAAGATATGAHSKKVVLTAAKSPEHTDALNNRRKAQAAKQKLQEFLKPMLTQPDSNDVNELANAPCAWLLSIALACSYVSGEKITIEDILRQNRLAMHYVSFPSVTLAELFDVTNEFVEGHPAMLRTKTRCEVVTFDTEAVDESCDGMGAEEQATIRTLSQFRKELSQNEENPMYIINFDPYLIEQHEIRMRLNYTENPDGEGLPDPIKPRWSAKNQGTFALITDFRPALHSVSFGVPLLLEDGRIVVEEHGVPLQTLYNALCVKDGYCNRSRGFVRVFVSERHMEKVPSIFPLGMLDGSLSGGLLMTAVDASIAPHIVGLALMHHLVSCTLLNQGKHRESGVGSALDRGKLRGIPVTKLCQVLNLDIATIVGNSTKVSVCRAFSWYRVFLKKLNLADAVALGVVLINRRGDAADGPVNITDDTFMAHIDLVVKTKSVMLIGFNVNIALNVMVDQRAEPCHFAIVIGFDAEQGVVRLADVSVKKYRKTWNVPLPRLYSAVIGYGYILAAKSPDTISKLSAQQFEDSILSDARYSLPPTMRLLRFEYPKKNYVVTILAEALDTLGFDANVETVANLSGFHTSFMLSAHLPLESAATVARNYSHNHLGDKVSVFTTHMDKDVKHSTPEALVGQILSALEAPKERCLIVNFDPAVIQANREVWNGGSGGPYAIVLSYDKERAVVTLSDANHEAFLRAWVCPLNVLFDALAAVDSISLRARGTLLLTTARQGDNYVGTYGYDMSHSIVHHPFKPSVWPAFHCLALVASEMCGGDGSTSVSGTGQYSSEDFLYTKTTFSVPDTAVASRLDSKEIVDFANTAFERLLIPLEASVVDFAAAGTFFEACRDAMVNNKPITMTLLGYDTQPIHGIPGFSVGVVNRVRDAGPNSTVQVVDGNGCTLGSVWDRKADELRKAVTAMVRIKRKVTK</sequence>
<dbReference type="Proteomes" id="UP000195570">
    <property type="component" value="Unassembled WGS sequence"/>
</dbReference>
<organism evidence="1 2">
    <name type="scientific">Trypanosoma equiperdum</name>
    <dbReference type="NCBI Taxonomy" id="5694"/>
    <lineage>
        <taxon>Eukaryota</taxon>
        <taxon>Discoba</taxon>
        <taxon>Euglenozoa</taxon>
        <taxon>Kinetoplastea</taxon>
        <taxon>Metakinetoplastina</taxon>
        <taxon>Trypanosomatida</taxon>
        <taxon>Trypanosomatidae</taxon>
        <taxon>Trypanosoma</taxon>
    </lineage>
</organism>
<dbReference type="VEuPathDB" id="TriTrypDB:TEOVI_000510100"/>
<dbReference type="AlphaFoldDB" id="A0A1G4HYA1"/>
<dbReference type="SUPFAM" id="SSF54001">
    <property type="entry name" value="Cysteine proteinases"/>
    <property type="match status" value="3"/>
</dbReference>
<comment type="caution">
    <text evidence="1">The sequence shown here is derived from an EMBL/GenBank/DDBJ whole genome shotgun (WGS) entry which is preliminary data.</text>
</comment>
<proteinExistence type="predicted"/>
<dbReference type="EMBL" id="CZPT02000020">
    <property type="protein sequence ID" value="SCU64227.1"/>
    <property type="molecule type" value="Genomic_DNA"/>
</dbReference>
<dbReference type="InterPro" id="IPR038765">
    <property type="entry name" value="Papain-like_cys_pep_sf"/>
</dbReference>
<gene>
    <name evidence="1" type="ORF">TEOVI_000510100</name>
</gene>
<accession>A0A1G4HYA1</accession>
<dbReference type="GeneID" id="92379041"/>
<protein>
    <submittedName>
        <fullName evidence="1">Uncharacterized protein</fullName>
    </submittedName>
</protein>
<dbReference type="Gene3D" id="3.90.70.30">
    <property type="entry name" value="Phytochelatin synthase, N-terminal domain"/>
    <property type="match status" value="1"/>
</dbReference>
<evidence type="ECO:0000313" key="1">
    <source>
        <dbReference type="EMBL" id="SCU64227.1"/>
    </source>
</evidence>